<sequence length="168" mass="19028">MYIQNIQREQAAEFWKLRLEALKTHPEAFGSSYEDQVHTPMNEVELRINNEPDNYILGAFTEEGELVGMAGFRREPGRKVRHKGMVWGVYVVSAHRGKGIAKQLMAEILRRGQEIEGLRQIQLSVVTANTAAAALYKGLGFVGYGLEKEALIVDGRMYDEEFMAYFLG</sequence>
<dbReference type="InterPro" id="IPR050680">
    <property type="entry name" value="YpeA/RimI_acetyltransf"/>
</dbReference>
<dbReference type="CDD" id="cd04301">
    <property type="entry name" value="NAT_SF"/>
    <property type="match status" value="1"/>
</dbReference>
<gene>
    <name evidence="4" type="ORF">J2TS6_28440</name>
</gene>
<accession>A0A919XHY3</accession>
<organism evidence="4 5">
    <name type="scientific">Paenibacillus albilobatus</name>
    <dbReference type="NCBI Taxonomy" id="2716884"/>
    <lineage>
        <taxon>Bacteria</taxon>
        <taxon>Bacillati</taxon>
        <taxon>Bacillota</taxon>
        <taxon>Bacilli</taxon>
        <taxon>Bacillales</taxon>
        <taxon>Paenibacillaceae</taxon>
        <taxon>Paenibacillus</taxon>
    </lineage>
</organism>
<dbReference type="PROSITE" id="PS51186">
    <property type="entry name" value="GNAT"/>
    <property type="match status" value="1"/>
</dbReference>
<dbReference type="EMBL" id="BORQ01000003">
    <property type="protein sequence ID" value="GIO31703.1"/>
    <property type="molecule type" value="Genomic_DNA"/>
</dbReference>
<evidence type="ECO:0000313" key="4">
    <source>
        <dbReference type="EMBL" id="GIO31703.1"/>
    </source>
</evidence>
<keyword evidence="2" id="KW-0012">Acyltransferase</keyword>
<dbReference type="PANTHER" id="PTHR43420">
    <property type="entry name" value="ACETYLTRANSFERASE"/>
    <property type="match status" value="1"/>
</dbReference>
<dbReference type="Pfam" id="PF00583">
    <property type="entry name" value="Acetyltransf_1"/>
    <property type="match status" value="1"/>
</dbReference>
<keyword evidence="1" id="KW-0808">Transferase</keyword>
<dbReference type="PANTHER" id="PTHR43420:SF47">
    <property type="entry name" value="N-ACETYLTRANSFERASE DOMAIN-CONTAINING PROTEIN"/>
    <property type="match status" value="1"/>
</dbReference>
<dbReference type="SUPFAM" id="SSF55729">
    <property type="entry name" value="Acyl-CoA N-acyltransferases (Nat)"/>
    <property type="match status" value="1"/>
</dbReference>
<evidence type="ECO:0000256" key="1">
    <source>
        <dbReference type="ARBA" id="ARBA00022679"/>
    </source>
</evidence>
<dbReference type="Proteomes" id="UP000679779">
    <property type="component" value="Unassembled WGS sequence"/>
</dbReference>
<reference evidence="4" key="1">
    <citation type="submission" date="2021-03" db="EMBL/GenBank/DDBJ databases">
        <title>Antimicrobial resistance genes in bacteria isolated from Japanese honey, and their potential for conferring macrolide and lincosamide resistance in the American foulbrood pathogen Paenibacillus larvae.</title>
        <authorList>
            <person name="Okamoto M."/>
            <person name="Kumagai M."/>
            <person name="Kanamori H."/>
            <person name="Takamatsu D."/>
        </authorList>
    </citation>
    <scope>NUCLEOTIDE SEQUENCE</scope>
    <source>
        <strain evidence="4">J2TS6</strain>
    </source>
</reference>
<comment type="caution">
    <text evidence="4">The sequence shown here is derived from an EMBL/GenBank/DDBJ whole genome shotgun (WGS) entry which is preliminary data.</text>
</comment>
<dbReference type="Gene3D" id="3.40.630.30">
    <property type="match status" value="1"/>
</dbReference>
<evidence type="ECO:0000259" key="3">
    <source>
        <dbReference type="PROSITE" id="PS51186"/>
    </source>
</evidence>
<dbReference type="AlphaFoldDB" id="A0A919XHY3"/>
<evidence type="ECO:0000313" key="5">
    <source>
        <dbReference type="Proteomes" id="UP000679779"/>
    </source>
</evidence>
<proteinExistence type="predicted"/>
<feature type="domain" description="N-acetyltransferase" evidence="3">
    <location>
        <begin position="1"/>
        <end position="165"/>
    </location>
</feature>
<evidence type="ECO:0000256" key="2">
    <source>
        <dbReference type="ARBA" id="ARBA00023315"/>
    </source>
</evidence>
<name>A0A919XHY3_9BACL</name>
<dbReference type="InterPro" id="IPR000182">
    <property type="entry name" value="GNAT_dom"/>
</dbReference>
<dbReference type="InterPro" id="IPR016181">
    <property type="entry name" value="Acyl_CoA_acyltransferase"/>
</dbReference>
<protein>
    <submittedName>
        <fullName evidence="4">N-acetyltransferase</fullName>
    </submittedName>
</protein>
<dbReference type="RefSeq" id="WP_236575617.1">
    <property type="nucleotide sequence ID" value="NZ_BORQ01000003.1"/>
</dbReference>
<dbReference type="GO" id="GO:0016747">
    <property type="term" value="F:acyltransferase activity, transferring groups other than amino-acyl groups"/>
    <property type="evidence" value="ECO:0007669"/>
    <property type="project" value="InterPro"/>
</dbReference>
<keyword evidence="5" id="KW-1185">Reference proteome</keyword>